<dbReference type="EMBL" id="JADEWU010000041">
    <property type="protein sequence ID" value="MBE9144852.1"/>
    <property type="molecule type" value="Genomic_DNA"/>
</dbReference>
<evidence type="ECO:0000313" key="3">
    <source>
        <dbReference type="Proteomes" id="UP000640725"/>
    </source>
</evidence>
<dbReference type="PANTHER" id="PTHR43179">
    <property type="entry name" value="RHAMNOSYLTRANSFERASE WBBL"/>
    <property type="match status" value="1"/>
</dbReference>
<comment type="caution">
    <text evidence="2">The sequence shown here is derived from an EMBL/GenBank/DDBJ whole genome shotgun (WGS) entry which is preliminary data.</text>
</comment>
<gene>
    <name evidence="2" type="ORF">IQ236_16740</name>
</gene>
<dbReference type="Pfam" id="PF00535">
    <property type="entry name" value="Glycos_transf_2"/>
    <property type="match status" value="1"/>
</dbReference>
<proteinExistence type="predicted"/>
<accession>A0ABR9UEG7</accession>
<dbReference type="CDD" id="cd04186">
    <property type="entry name" value="GT_2_like_c"/>
    <property type="match status" value="1"/>
</dbReference>
<keyword evidence="3" id="KW-1185">Reference proteome</keyword>
<evidence type="ECO:0000259" key="1">
    <source>
        <dbReference type="Pfam" id="PF00535"/>
    </source>
</evidence>
<reference evidence="2 3" key="1">
    <citation type="submission" date="2020-10" db="EMBL/GenBank/DDBJ databases">
        <authorList>
            <person name="Castelo-Branco R."/>
            <person name="Eusebio N."/>
            <person name="Adriana R."/>
            <person name="Vieira A."/>
            <person name="Brugerolle De Fraissinette N."/>
            <person name="Rezende De Castro R."/>
            <person name="Schneider M.P."/>
            <person name="Vasconcelos V."/>
            <person name="Leao P.N."/>
        </authorList>
    </citation>
    <scope>NUCLEOTIDE SEQUENCE [LARGE SCALE GENOMIC DNA]</scope>
    <source>
        <strain evidence="2 3">LEGE 06226</strain>
    </source>
</reference>
<dbReference type="Gene3D" id="3.90.550.10">
    <property type="entry name" value="Spore Coat Polysaccharide Biosynthesis Protein SpsA, Chain A"/>
    <property type="match status" value="1"/>
</dbReference>
<dbReference type="SUPFAM" id="SSF53448">
    <property type="entry name" value="Nucleotide-diphospho-sugar transferases"/>
    <property type="match status" value="1"/>
</dbReference>
<protein>
    <submittedName>
        <fullName evidence="2">Glycosyltransferase family 2 protein</fullName>
    </submittedName>
</protein>
<organism evidence="2 3">
    <name type="scientific">Planktothrix mougeotii LEGE 06226</name>
    <dbReference type="NCBI Taxonomy" id="1828728"/>
    <lineage>
        <taxon>Bacteria</taxon>
        <taxon>Bacillati</taxon>
        <taxon>Cyanobacteriota</taxon>
        <taxon>Cyanophyceae</taxon>
        <taxon>Oscillatoriophycideae</taxon>
        <taxon>Oscillatoriales</taxon>
        <taxon>Microcoleaceae</taxon>
        <taxon>Planktothrix</taxon>
    </lineage>
</organism>
<dbReference type="InterPro" id="IPR029044">
    <property type="entry name" value="Nucleotide-diphossugar_trans"/>
</dbReference>
<dbReference type="PANTHER" id="PTHR43179:SF7">
    <property type="entry name" value="RHAMNOSYLTRANSFERASE WBBL"/>
    <property type="match status" value="1"/>
</dbReference>
<evidence type="ECO:0000313" key="2">
    <source>
        <dbReference type="EMBL" id="MBE9144852.1"/>
    </source>
</evidence>
<dbReference type="Proteomes" id="UP000640725">
    <property type="component" value="Unassembled WGS sequence"/>
</dbReference>
<feature type="domain" description="Glycosyltransferase 2-like" evidence="1">
    <location>
        <begin position="5"/>
        <end position="130"/>
    </location>
</feature>
<sequence length="316" mass="36159">MRWAIVIINYRTPHLVINCLKSLENQVEIGYDQVIIVDNASGDNSVELLQQTITENQWFSWVQLLPSPVNGGFSAGNNLGIKAIEAEAYLLLNSDTIVRPGALSSLLHAWKTHPEAGLISPRLEWPDSTPQISCFRYHSPLSQLIDAAATGMITKLFQQYDVPMEVSNTPYQPQWTSFACVLIRREVIEQIGFMDEGYFMYFDDVDYCRRVNQAGWQILHWPEARVVHLRGGSGSVKLDMAARRRPRSYLYASRSRYFAKFYGITGLWLANLLWLVGRSLSWIRELVGNKQPHTCEFQAQDIWMNCLTPLNLSQQE</sequence>
<name>A0ABR9UEG7_9CYAN</name>
<dbReference type="InterPro" id="IPR001173">
    <property type="entry name" value="Glyco_trans_2-like"/>
</dbReference>